<evidence type="ECO:0000313" key="4">
    <source>
        <dbReference type="Proteomes" id="UP001196980"/>
    </source>
</evidence>
<dbReference type="Pfam" id="PF16747">
    <property type="entry name" value="Adhesin_E"/>
    <property type="match status" value="1"/>
</dbReference>
<evidence type="ECO:0000256" key="1">
    <source>
        <dbReference type="SAM" id="Phobius"/>
    </source>
</evidence>
<keyword evidence="4" id="KW-1185">Reference proteome</keyword>
<sequence>MIKTTLMPHIILGTILGITLMAVNSMAMDARWKFIGVAEEVKFYYDSLTVARTDKDTVRFWTTQVFPEGNKVAESRYLNEINCTRRTIKFIQAHI</sequence>
<reference evidence="3 4" key="1">
    <citation type="journal article" date="2020" name="J Geophys Res Biogeosci">
        <title>Magnetotaxis as an Adaptation to Enable Bacterial Shuttling of Microbial Sulfur and Sulfur Cycling Across Aquatic Oxic#Anoxic Interfaces.</title>
        <authorList>
            <person name="Li J."/>
            <person name="Liu P."/>
            <person name="Wang J."/>
            <person name="Roberts A.P."/>
            <person name="Pan Y."/>
        </authorList>
    </citation>
    <scope>NUCLEOTIDE SEQUENCE [LARGE SCALE GENOMIC DNA]</scope>
    <source>
        <strain evidence="3 4">MYR-1_YQ</strain>
    </source>
</reference>
<dbReference type="Proteomes" id="UP001196980">
    <property type="component" value="Unassembled WGS sequence"/>
</dbReference>
<name>A0ABS6RXP5_9BACT</name>
<comment type="caution">
    <text evidence="3">The sequence shown here is derived from an EMBL/GenBank/DDBJ whole genome shotgun (WGS) entry which is preliminary data.</text>
</comment>
<keyword evidence="1" id="KW-0472">Membrane</keyword>
<accession>A0ABS6RXP5</accession>
<feature type="non-terminal residue" evidence="3">
    <location>
        <position position="95"/>
    </location>
</feature>
<proteinExistence type="predicted"/>
<gene>
    <name evidence="3" type="ORF">HWQ67_07360</name>
</gene>
<keyword evidence="1" id="KW-1133">Transmembrane helix</keyword>
<protein>
    <recommendedName>
        <fullName evidence="2">Surface-adhesin protein E-like domain-containing protein</fullName>
    </recommendedName>
</protein>
<evidence type="ECO:0000259" key="2">
    <source>
        <dbReference type="Pfam" id="PF16747"/>
    </source>
</evidence>
<dbReference type="RefSeq" id="WP_218252035.1">
    <property type="nucleotide sequence ID" value="NZ_JABXWD010000103.1"/>
</dbReference>
<organism evidence="3 4">
    <name type="scientific">Candidatus Magnetobacterium casense</name>
    <dbReference type="NCBI Taxonomy" id="1455061"/>
    <lineage>
        <taxon>Bacteria</taxon>
        <taxon>Pseudomonadati</taxon>
        <taxon>Nitrospirota</taxon>
        <taxon>Thermodesulfovibrionia</taxon>
        <taxon>Thermodesulfovibrionales</taxon>
        <taxon>Candidatus Magnetobacteriaceae</taxon>
        <taxon>Candidatus Magnetobacterium</taxon>
    </lineage>
</organism>
<dbReference type="InterPro" id="IPR031939">
    <property type="entry name" value="Adhesin_E-like"/>
</dbReference>
<feature type="domain" description="Surface-adhesin protein E-like" evidence="2">
    <location>
        <begin position="32"/>
        <end position="92"/>
    </location>
</feature>
<evidence type="ECO:0000313" key="3">
    <source>
        <dbReference type="EMBL" id="MBV6341399.1"/>
    </source>
</evidence>
<keyword evidence="1" id="KW-0812">Transmembrane</keyword>
<feature type="transmembrane region" description="Helical" evidence="1">
    <location>
        <begin position="6"/>
        <end position="23"/>
    </location>
</feature>
<dbReference type="EMBL" id="JABXWD010000103">
    <property type="protein sequence ID" value="MBV6341399.1"/>
    <property type="molecule type" value="Genomic_DNA"/>
</dbReference>